<dbReference type="AlphaFoldDB" id="A0A090ZI45"/>
<dbReference type="GO" id="GO:0016020">
    <property type="term" value="C:membrane"/>
    <property type="evidence" value="ECO:0007669"/>
    <property type="project" value="UniProtKB-SubCell"/>
</dbReference>
<dbReference type="HOGENOM" id="CLU_070543_0_1_9"/>
<evidence type="ECO:0000313" key="10">
    <source>
        <dbReference type="Proteomes" id="UP000442469"/>
    </source>
</evidence>
<keyword evidence="3 6" id="KW-0812">Transmembrane</keyword>
<evidence type="ECO:0000313" key="9">
    <source>
        <dbReference type="Proteomes" id="UP000029278"/>
    </source>
</evidence>
<dbReference type="PANTHER" id="PTHR30238:SF4">
    <property type="entry name" value="SLL1022 PROTEIN"/>
    <property type="match status" value="1"/>
</dbReference>
<organism evidence="7 9">
    <name type="scientific">Paenibacillus macerans</name>
    <name type="common">Bacillus macerans</name>
    <dbReference type="NCBI Taxonomy" id="44252"/>
    <lineage>
        <taxon>Bacteria</taxon>
        <taxon>Bacillati</taxon>
        <taxon>Bacillota</taxon>
        <taxon>Bacilli</taxon>
        <taxon>Bacillales</taxon>
        <taxon>Paenibacillaceae</taxon>
        <taxon>Paenibacillus</taxon>
    </lineage>
</organism>
<evidence type="ECO:0000256" key="3">
    <source>
        <dbReference type="ARBA" id="ARBA00022692"/>
    </source>
</evidence>
<dbReference type="PATRIC" id="fig|44252.3.peg.1922"/>
<dbReference type="InterPro" id="IPR022301">
    <property type="entry name" value="Integral_membrane_YjbE"/>
</dbReference>
<dbReference type="GeneID" id="77006151"/>
<sequence>MEQLILLSEILIINLVLSGDNAVVIAMASKSLPLQQRKQAVWWGALGAVLLRCALTWIAVILLKIPFIHAAGGLLLAGIAFKLLLPAHEDDTRVSGAASMWKAVQTILAADFVMSLDNVLAIAALAKGDLSILVIGIAISIPIVVWGSNLIADWLQRLPILTYAGAGILGYTAGDMFLQDPQLGPALAAALPNVTHAVPAAVAVLVIMFGWMKKYKAGRG</sequence>
<comment type="caution">
    <text evidence="7">The sequence shown here is derived from an EMBL/GenBank/DDBJ whole genome shotgun (WGS) entry which is preliminary data.</text>
</comment>
<comment type="similarity">
    <text evidence="2">Belongs to the TerC family.</text>
</comment>
<dbReference type="OrthoDB" id="5295733at2"/>
<dbReference type="Pfam" id="PF03741">
    <property type="entry name" value="TerC"/>
    <property type="match status" value="1"/>
</dbReference>
<reference evidence="7 9" key="1">
    <citation type="submission" date="2014-04" db="EMBL/GenBank/DDBJ databases">
        <authorList>
            <person name="Bishop-Lilly K.A."/>
            <person name="Broomall S.M."/>
            <person name="Chain P.S."/>
            <person name="Chertkov O."/>
            <person name="Coyne S.R."/>
            <person name="Daligault H.E."/>
            <person name="Davenport K.W."/>
            <person name="Erkkila T."/>
            <person name="Frey K.G."/>
            <person name="Gibbons H.S."/>
            <person name="Gu W."/>
            <person name="Jaissle J."/>
            <person name="Johnson S.L."/>
            <person name="Koroleva G.I."/>
            <person name="Ladner J.T."/>
            <person name="Lo C.-C."/>
            <person name="Minogue T.D."/>
            <person name="Munk C."/>
            <person name="Palacios G.F."/>
            <person name="Redden C.L."/>
            <person name="Rosenzweig C.N."/>
            <person name="Scholz M.B."/>
            <person name="Teshima H."/>
            <person name="Xu Y."/>
        </authorList>
    </citation>
    <scope>NUCLEOTIDE SEQUENCE [LARGE SCALE GENOMIC DNA]</scope>
    <source>
        <strain evidence="7 9">8244</strain>
    </source>
</reference>
<dbReference type="NCBIfam" id="TIGR03717">
    <property type="entry name" value="R_switched_YjbE"/>
    <property type="match status" value="1"/>
</dbReference>
<dbReference type="Proteomes" id="UP000029278">
    <property type="component" value="Unassembled WGS sequence"/>
</dbReference>
<dbReference type="EMBL" id="JMQA01000020">
    <property type="protein sequence ID" value="KFN09910.1"/>
    <property type="molecule type" value="Genomic_DNA"/>
</dbReference>
<dbReference type="STRING" id="44252.DJ90_670"/>
<feature type="transmembrane region" description="Helical" evidence="6">
    <location>
        <begin position="106"/>
        <end position="126"/>
    </location>
</feature>
<gene>
    <name evidence="7" type="ORF">DJ90_670</name>
    <name evidence="8" type="ORF">GNQ08_10760</name>
</gene>
<evidence type="ECO:0000256" key="1">
    <source>
        <dbReference type="ARBA" id="ARBA00004141"/>
    </source>
</evidence>
<feature type="transmembrane region" description="Helical" evidence="6">
    <location>
        <begin position="194"/>
        <end position="212"/>
    </location>
</feature>
<dbReference type="RefSeq" id="WP_036621352.1">
    <property type="nucleotide sequence ID" value="NZ_BGML01000009.1"/>
</dbReference>
<dbReference type="Proteomes" id="UP000442469">
    <property type="component" value="Unassembled WGS sequence"/>
</dbReference>
<accession>A0A090ZI45</accession>
<keyword evidence="5 6" id="KW-0472">Membrane</keyword>
<dbReference type="PANTHER" id="PTHR30238">
    <property type="entry name" value="MEMBRANE BOUND PREDICTED REDOX MODULATOR"/>
    <property type="match status" value="1"/>
</dbReference>
<evidence type="ECO:0000256" key="4">
    <source>
        <dbReference type="ARBA" id="ARBA00022989"/>
    </source>
</evidence>
<name>A0A090ZI45_PAEMA</name>
<proteinExistence type="inferred from homology"/>
<feature type="transmembrane region" description="Helical" evidence="6">
    <location>
        <begin position="40"/>
        <end position="61"/>
    </location>
</feature>
<evidence type="ECO:0000256" key="2">
    <source>
        <dbReference type="ARBA" id="ARBA00007511"/>
    </source>
</evidence>
<evidence type="ECO:0000313" key="8">
    <source>
        <dbReference type="EMBL" id="MUG22893.1"/>
    </source>
</evidence>
<feature type="transmembrane region" description="Helical" evidence="6">
    <location>
        <begin position="67"/>
        <end position="85"/>
    </location>
</feature>
<keyword evidence="9" id="KW-1185">Reference proteome</keyword>
<keyword evidence="4 6" id="KW-1133">Transmembrane helix</keyword>
<feature type="transmembrane region" description="Helical" evidence="6">
    <location>
        <begin position="6"/>
        <end position="28"/>
    </location>
</feature>
<dbReference type="EMBL" id="WNZZ01000006">
    <property type="protein sequence ID" value="MUG22893.1"/>
    <property type="molecule type" value="Genomic_DNA"/>
</dbReference>
<protein>
    <submittedName>
        <fullName evidence="7">Integral membrane, YjbE family protein</fullName>
    </submittedName>
    <submittedName>
        <fullName evidence="8">YjbE family putative metal transport protein</fullName>
    </submittedName>
</protein>
<feature type="transmembrane region" description="Helical" evidence="6">
    <location>
        <begin position="158"/>
        <end position="174"/>
    </location>
</feature>
<evidence type="ECO:0000256" key="6">
    <source>
        <dbReference type="SAM" id="Phobius"/>
    </source>
</evidence>
<comment type="subcellular location">
    <subcellularLocation>
        <location evidence="1">Membrane</location>
        <topology evidence="1">Multi-pass membrane protein</topology>
    </subcellularLocation>
</comment>
<evidence type="ECO:0000256" key="5">
    <source>
        <dbReference type="ARBA" id="ARBA00023136"/>
    </source>
</evidence>
<evidence type="ECO:0000313" key="7">
    <source>
        <dbReference type="EMBL" id="KFN09910.1"/>
    </source>
</evidence>
<dbReference type="InterPro" id="IPR005496">
    <property type="entry name" value="Integral_membrane_TerC"/>
</dbReference>
<reference evidence="8 10" key="2">
    <citation type="submission" date="2019-11" db="EMBL/GenBank/DDBJ databases">
        <title>Draft genome sequences of five Paenibacillus species of dairy origin.</title>
        <authorList>
            <person name="Olajide A.M."/>
            <person name="Chen S."/>
            <person name="Lapointe G."/>
        </authorList>
    </citation>
    <scope>NUCLEOTIDE SEQUENCE [LARGE SCALE GENOMIC DNA]</scope>
    <source>
        <strain evidence="8 10">3CT49</strain>
    </source>
</reference>
<feature type="transmembrane region" description="Helical" evidence="6">
    <location>
        <begin position="132"/>
        <end position="151"/>
    </location>
</feature>